<keyword evidence="10 14" id="KW-0804">Transcription</keyword>
<dbReference type="CDD" id="cd02736">
    <property type="entry name" value="RNAP_III_Rpc1_C"/>
    <property type="match status" value="1"/>
</dbReference>
<protein>
    <recommendedName>
        <fullName evidence="14">DNA-directed RNA polymerase subunit</fullName>
        <ecNumber evidence="14">2.7.7.6</ecNumber>
    </recommendedName>
</protein>
<dbReference type="EC" id="2.7.7.6" evidence="14"/>
<evidence type="ECO:0000256" key="4">
    <source>
        <dbReference type="ARBA" id="ARBA00022478"/>
    </source>
</evidence>
<evidence type="ECO:0000256" key="3">
    <source>
        <dbReference type="ARBA" id="ARBA00011206"/>
    </source>
</evidence>
<dbReference type="GO" id="GO:0000428">
    <property type="term" value="C:DNA-directed RNA polymerase complex"/>
    <property type="evidence" value="ECO:0007669"/>
    <property type="project" value="UniProtKB-KW"/>
</dbReference>
<comment type="similarity">
    <text evidence="2 14">Belongs to the RNA polymerase beta' chain family.</text>
</comment>
<feature type="compositionally biased region" description="Low complexity" evidence="15">
    <location>
        <begin position="985"/>
        <end position="997"/>
    </location>
</feature>
<dbReference type="PANTHER" id="PTHR48446">
    <property type="entry name" value="DNA-DIRECTED RNA POLYMERASE SUBUNIT BETA' N-TERMINAL SECTION"/>
    <property type="match status" value="1"/>
</dbReference>
<dbReference type="SUPFAM" id="SSF64484">
    <property type="entry name" value="beta and beta-prime subunits of DNA dependent RNA-polymerase"/>
    <property type="match status" value="1"/>
</dbReference>
<dbReference type="InterPro" id="IPR007080">
    <property type="entry name" value="RNA_pol_Rpb1_1"/>
</dbReference>
<dbReference type="GO" id="GO:0003677">
    <property type="term" value="F:DNA binding"/>
    <property type="evidence" value="ECO:0007669"/>
    <property type="project" value="InterPro"/>
</dbReference>
<dbReference type="FunFam" id="2.40.40.20:FF:000019">
    <property type="entry name" value="DNA-directed RNA polymerase II subunit RPB1"/>
    <property type="match status" value="1"/>
</dbReference>
<dbReference type="Gene3D" id="4.10.860.120">
    <property type="entry name" value="RNA polymerase II, clamp domain"/>
    <property type="match status" value="1"/>
</dbReference>
<dbReference type="GO" id="GO:0006351">
    <property type="term" value="P:DNA-templated transcription"/>
    <property type="evidence" value="ECO:0007669"/>
    <property type="project" value="InterPro"/>
</dbReference>
<keyword evidence="7" id="KW-0479">Metal-binding</keyword>
<dbReference type="Pfam" id="PF00623">
    <property type="entry name" value="RNA_pol_Rpb1_2"/>
    <property type="match status" value="1"/>
</dbReference>
<dbReference type="GO" id="GO:0046872">
    <property type="term" value="F:metal ion binding"/>
    <property type="evidence" value="ECO:0007669"/>
    <property type="project" value="UniProtKB-KW"/>
</dbReference>
<comment type="subunit">
    <text evidence="3">Component of the RNA polymerase III (Pol III) complex consisting of 17 subunits.</text>
</comment>
<dbReference type="InterPro" id="IPR035698">
    <property type="entry name" value="RNAP_III_Rpc1_C"/>
</dbReference>
<comment type="subcellular location">
    <subcellularLocation>
        <location evidence="1">Nucleus</location>
    </subcellularLocation>
</comment>
<feature type="region of interest" description="Disordered" evidence="15">
    <location>
        <begin position="984"/>
        <end position="1005"/>
    </location>
</feature>
<comment type="function">
    <text evidence="13">DNA-dependent RNA polymerase catalyzes the transcription of DNA into RNA using the four ribonucleoside triphosphates as substrates. Largest and catalytic core component of RNA polymerase III which synthesizes small RNAs, such as 5S rRNA and tRNAs. Forms the polymerase active center together with the second largest subunit. A single-stranded DNA template strand of the promoter is positioned within the central active site cleft of Pol III. A bridging helix emanates from RPC1 and crosses the cleft near the catalytic site and is thought to promote translocation of Pol III by acting as a ratchet that moves the RNA-DNA hybrid through the active site by switching from straight to bent conformations at each step of nucleotide addition.</text>
</comment>
<dbReference type="Gene3D" id="2.40.40.20">
    <property type="match status" value="1"/>
</dbReference>
<dbReference type="Gene3D" id="6.10.250.2940">
    <property type="match status" value="1"/>
</dbReference>
<dbReference type="Gene3D" id="6.20.50.80">
    <property type="match status" value="1"/>
</dbReference>
<dbReference type="Pfam" id="PF04983">
    <property type="entry name" value="RNA_pol_Rpb1_3"/>
    <property type="match status" value="1"/>
</dbReference>
<dbReference type="InterPro" id="IPR006592">
    <property type="entry name" value="RNA_pol_N"/>
</dbReference>
<accession>A0AAW0SWF9</accession>
<evidence type="ECO:0000259" key="16">
    <source>
        <dbReference type="SMART" id="SM00663"/>
    </source>
</evidence>
<evidence type="ECO:0000256" key="2">
    <source>
        <dbReference type="ARBA" id="ARBA00006460"/>
    </source>
</evidence>
<dbReference type="InterPro" id="IPR038120">
    <property type="entry name" value="Rpb1_funnel_sf"/>
</dbReference>
<evidence type="ECO:0000256" key="5">
    <source>
        <dbReference type="ARBA" id="ARBA00022679"/>
    </source>
</evidence>
<dbReference type="Proteomes" id="UP001487740">
    <property type="component" value="Unassembled WGS sequence"/>
</dbReference>
<evidence type="ECO:0000256" key="10">
    <source>
        <dbReference type="ARBA" id="ARBA00023163"/>
    </source>
</evidence>
<dbReference type="Gene3D" id="1.10.132.30">
    <property type="match status" value="1"/>
</dbReference>
<dbReference type="InterPro" id="IPR007083">
    <property type="entry name" value="RNA_pol_Rpb1_4"/>
</dbReference>
<evidence type="ECO:0000256" key="7">
    <source>
        <dbReference type="ARBA" id="ARBA00022723"/>
    </source>
</evidence>
<evidence type="ECO:0000313" key="17">
    <source>
        <dbReference type="EMBL" id="KAK8379693.1"/>
    </source>
</evidence>
<dbReference type="FunFam" id="1.10.132.30:FF:000001">
    <property type="entry name" value="DNA-directed RNA polymerase subunit"/>
    <property type="match status" value="1"/>
</dbReference>
<dbReference type="NCBIfam" id="NF006336">
    <property type="entry name" value="PRK08566.1"/>
    <property type="match status" value="1"/>
</dbReference>
<sequence>MKEQYRETDVVRNITNIQFGVLSAQDMQQLSHAHVVSSELYTVPALTHKPAPHGVLDLRMGTSQKDMACETCSKNLTDCTGHYGFLDLARPVFHVGYFKNTVHILQNICKTCSHVLLKPKDKPGMCEQAKRITSYLQKKALYKRVNELCKKVSLCPNCGATNGVVKRLPPLKIVHERFRNVKKGDPVLTEYFAQFDTALEYNKELESHLSSNVVEFLNPSQVLDLFEKIPYSDLPLLCMNQQFSHPKDLILTRLLVPPNCIRPSVISELKAGTNEDDITVMLTEIIFLNNLINKRSAGKVQSIQDSWEHLQLHVAFIINSEISVPLDLSMARKSTRGFVQRLKGKQGRFRGNLSGKRVDFSSRTVISPDPNLRINEVGVPIEVAKQLTYPEKITTHNMSLMRQLVKNGPDTHPGAMFIEPRSSPGLKKSLRYVNRERTAMELRQGDVVERHLMDGDIVLYNRQPSLHKMSIMSHRVRVLPWRTFRFNECVCAPYNADFDGDEMNLHVPQTEEARAEALTLMGVTSNLITPRHGALIVGATQDFLTGSYLLTQKDVFFDREHACHLISSILAGKETSYKIELPPPAILKPQQLWTGKQVFSAIIRPSKFFPVEVNLTARRKDYTRGEELCSNEAWVVMRNSQLLAGALDKSLLGSGSKKNLFYVILKDYGKEHAADAMWRVARVSTLFLMNHGFSIGIGDVMPGAGLLARKRELLQDGYGKCDEFISQLKEGTLHCQPGCSAEETLEQLILKELSTIRDKAGKACVMELHKTNAALIMAISGSKGSFINISQMIACVGQQAIGGKRVPNGFEDRALPHYERHSKIPAAKGFVSNSFFSGMTPTEFIFHTMAGREGLVDTAVKTSETGYMQRRLVKSLEDLYVAYDMTVRNSTQDIIQFKYGGDGLDPSEMEGTAGPIDLERVLDHIRAKSPFPEEDPLTGAEILQLATKYLSEDAFKELSTEFKGELKSFMEKFSKRVDKIRSRLTHTTATTTTTTSTSKPSAQAPVEKHVERLTFTQLIDFLNSCLDRYQAAVVEPGTAVGALCAQSIGEPGTQMTLKTFHFAGVAAMNITLGVPRILEIINASHSISTPIITAKLKEDSDPEKARQVKGRIEKTLLGEVCEYVEEVFLPDDCFLLLKLAVDRVRLLKLEVDAYSIKYAICTSKLKVKDGDVRVESDTIITVRPSRTKSSAMYYQLQHLRQHITRVIIKGLPSVSRAVINQSDAGPGGKQKYELLVEGDNLREVMATYGVDGTRCTSNNTYEVFTCLGIEAARATIIHEITVTMETHGLSVDKRHVMLLADLMTCRGQVLGITRHGLSKMKESVLMLASFEKTADHLFDAAYHGQSNPIKGVSDCIIMGKPMNIGTGVFKLVHHHRREARPPPRKLIFDHPEMHVPLSLSLS</sequence>
<keyword evidence="18" id="KW-1185">Reference proteome</keyword>
<organism evidence="17 18">
    <name type="scientific">Scylla paramamosain</name>
    <name type="common">Mud crab</name>
    <dbReference type="NCBI Taxonomy" id="85552"/>
    <lineage>
        <taxon>Eukaryota</taxon>
        <taxon>Metazoa</taxon>
        <taxon>Ecdysozoa</taxon>
        <taxon>Arthropoda</taxon>
        <taxon>Crustacea</taxon>
        <taxon>Multicrustacea</taxon>
        <taxon>Malacostraca</taxon>
        <taxon>Eumalacostraca</taxon>
        <taxon>Eucarida</taxon>
        <taxon>Decapoda</taxon>
        <taxon>Pleocyemata</taxon>
        <taxon>Brachyura</taxon>
        <taxon>Eubrachyura</taxon>
        <taxon>Portunoidea</taxon>
        <taxon>Portunidae</taxon>
        <taxon>Portuninae</taxon>
        <taxon>Scylla</taxon>
    </lineage>
</organism>
<evidence type="ECO:0000256" key="15">
    <source>
        <dbReference type="SAM" id="MobiDB-lite"/>
    </source>
</evidence>
<dbReference type="Pfam" id="PF05000">
    <property type="entry name" value="RNA_pol_Rpb1_4"/>
    <property type="match status" value="1"/>
</dbReference>
<dbReference type="SMART" id="SM00663">
    <property type="entry name" value="RPOLA_N"/>
    <property type="match status" value="1"/>
</dbReference>
<keyword evidence="6 14" id="KW-0548">Nucleotidyltransferase</keyword>
<dbReference type="InterPro" id="IPR000722">
    <property type="entry name" value="RNA_pol_asu"/>
</dbReference>
<evidence type="ECO:0000256" key="1">
    <source>
        <dbReference type="ARBA" id="ARBA00004123"/>
    </source>
</evidence>
<dbReference type="CDD" id="cd02583">
    <property type="entry name" value="RNAP_III_RPC1_N"/>
    <property type="match status" value="1"/>
</dbReference>
<dbReference type="GO" id="GO:0003899">
    <property type="term" value="F:DNA-directed RNA polymerase activity"/>
    <property type="evidence" value="ECO:0007669"/>
    <property type="project" value="UniProtKB-EC"/>
</dbReference>
<evidence type="ECO:0000256" key="9">
    <source>
        <dbReference type="ARBA" id="ARBA00022842"/>
    </source>
</evidence>
<dbReference type="PANTHER" id="PTHR48446:SF1">
    <property type="entry name" value="DNA-DIRECTED RNA POLYMERASE SUBUNIT BETA' N-TERMINAL SECTION"/>
    <property type="match status" value="1"/>
</dbReference>
<dbReference type="InterPro" id="IPR035697">
    <property type="entry name" value="RNAP_III_RPC1_N"/>
</dbReference>
<evidence type="ECO:0000256" key="12">
    <source>
        <dbReference type="ARBA" id="ARBA00048552"/>
    </source>
</evidence>
<evidence type="ECO:0000256" key="11">
    <source>
        <dbReference type="ARBA" id="ARBA00023242"/>
    </source>
</evidence>
<dbReference type="Gene3D" id="1.10.274.100">
    <property type="entry name" value="RNA polymerase Rpb1, domain 3"/>
    <property type="match status" value="1"/>
</dbReference>
<evidence type="ECO:0000256" key="14">
    <source>
        <dbReference type="RuleBase" id="RU004279"/>
    </source>
</evidence>
<comment type="catalytic activity">
    <reaction evidence="12 14">
        <text>RNA(n) + a ribonucleoside 5'-triphosphate = RNA(n+1) + diphosphate</text>
        <dbReference type="Rhea" id="RHEA:21248"/>
        <dbReference type="Rhea" id="RHEA-COMP:14527"/>
        <dbReference type="Rhea" id="RHEA-COMP:17342"/>
        <dbReference type="ChEBI" id="CHEBI:33019"/>
        <dbReference type="ChEBI" id="CHEBI:61557"/>
        <dbReference type="ChEBI" id="CHEBI:140395"/>
        <dbReference type="EC" id="2.7.7.6"/>
    </reaction>
</comment>
<dbReference type="Gene3D" id="1.10.150.390">
    <property type="match status" value="1"/>
</dbReference>
<dbReference type="InterPro" id="IPR044893">
    <property type="entry name" value="RNA_pol_Rpb1_clamp_domain"/>
</dbReference>
<dbReference type="EMBL" id="JARAKH010000043">
    <property type="protein sequence ID" value="KAK8379693.1"/>
    <property type="molecule type" value="Genomic_DNA"/>
</dbReference>
<dbReference type="Pfam" id="PF04997">
    <property type="entry name" value="RNA_pol_Rpb1_1"/>
    <property type="match status" value="1"/>
</dbReference>
<keyword evidence="11" id="KW-0539">Nucleus</keyword>
<evidence type="ECO:0000256" key="6">
    <source>
        <dbReference type="ARBA" id="ARBA00022695"/>
    </source>
</evidence>
<reference evidence="17 18" key="1">
    <citation type="submission" date="2023-03" db="EMBL/GenBank/DDBJ databases">
        <title>High-quality genome of Scylla paramamosain provides insights in environmental adaptation.</title>
        <authorList>
            <person name="Zhang L."/>
        </authorList>
    </citation>
    <scope>NUCLEOTIDE SEQUENCE [LARGE SCALE GENOMIC DNA]</scope>
    <source>
        <strain evidence="17">LZ_2023a</strain>
        <tissue evidence="17">Muscle</tissue>
    </source>
</reference>
<keyword evidence="5 14" id="KW-0808">Transferase</keyword>
<comment type="caution">
    <text evidence="17">The sequence shown here is derived from an EMBL/GenBank/DDBJ whole genome shotgun (WGS) entry which is preliminary data.</text>
</comment>
<keyword evidence="9" id="KW-0460">Magnesium</keyword>
<name>A0AAW0SWF9_SCYPA</name>
<dbReference type="FunFam" id="4.10.860.120:FF:000004">
    <property type="entry name" value="DNA-directed RNA polymerase subunit"/>
    <property type="match status" value="1"/>
</dbReference>
<dbReference type="Gene3D" id="3.30.1490.180">
    <property type="entry name" value="RNA polymerase ii"/>
    <property type="match status" value="1"/>
</dbReference>
<dbReference type="GO" id="GO:0005654">
    <property type="term" value="C:nucleoplasm"/>
    <property type="evidence" value="ECO:0007669"/>
    <property type="project" value="UniProtKB-ARBA"/>
</dbReference>
<evidence type="ECO:0000256" key="8">
    <source>
        <dbReference type="ARBA" id="ARBA00022833"/>
    </source>
</evidence>
<dbReference type="FunFam" id="1.10.150.390:FF:000004">
    <property type="entry name" value="DNA-directed RNA polymerase subunit"/>
    <property type="match status" value="1"/>
</dbReference>
<gene>
    <name evidence="17" type="ORF">O3P69_019586</name>
</gene>
<keyword evidence="8" id="KW-0862">Zinc</keyword>
<dbReference type="InterPro" id="IPR007081">
    <property type="entry name" value="RNA_pol_Rpb1_5"/>
</dbReference>
<dbReference type="InterPro" id="IPR015700">
    <property type="entry name" value="RPC1"/>
</dbReference>
<dbReference type="InterPro" id="IPR042102">
    <property type="entry name" value="RNA_pol_Rpb1_3_sf"/>
</dbReference>
<dbReference type="FunFam" id="1.10.274.100:FF:000003">
    <property type="entry name" value="DNA-directed RNA polymerase subunit"/>
    <property type="match status" value="1"/>
</dbReference>
<evidence type="ECO:0000256" key="13">
    <source>
        <dbReference type="ARBA" id="ARBA00058108"/>
    </source>
</evidence>
<keyword evidence="4 14" id="KW-0240">DNA-directed RNA polymerase</keyword>
<evidence type="ECO:0000313" key="18">
    <source>
        <dbReference type="Proteomes" id="UP001487740"/>
    </source>
</evidence>
<proteinExistence type="inferred from homology"/>
<dbReference type="Pfam" id="PF04998">
    <property type="entry name" value="RNA_pol_Rpb1_5"/>
    <property type="match status" value="1"/>
</dbReference>
<feature type="domain" description="RNA polymerase N-terminal" evidence="16">
    <location>
        <begin position="247"/>
        <end position="551"/>
    </location>
</feature>
<dbReference type="InterPro" id="IPR007066">
    <property type="entry name" value="RNA_pol_Rpb1_3"/>
</dbReference>